<dbReference type="Proteomes" id="UP000652761">
    <property type="component" value="Unassembled WGS sequence"/>
</dbReference>
<evidence type="ECO:0000313" key="3">
    <source>
        <dbReference type="Proteomes" id="UP000652761"/>
    </source>
</evidence>
<reference evidence="2" key="1">
    <citation type="submission" date="2017-07" db="EMBL/GenBank/DDBJ databases">
        <title>Taro Niue Genome Assembly and Annotation.</title>
        <authorList>
            <person name="Atibalentja N."/>
            <person name="Keating K."/>
            <person name="Fields C.J."/>
        </authorList>
    </citation>
    <scope>NUCLEOTIDE SEQUENCE</scope>
    <source>
        <strain evidence="2">Niue_2</strain>
        <tissue evidence="2">Leaf</tissue>
    </source>
</reference>
<comment type="caution">
    <text evidence="2">The sequence shown here is derived from an EMBL/GenBank/DDBJ whole genome shotgun (WGS) entry which is preliminary data.</text>
</comment>
<sequence length="63" mass="7555">MAKKLTNTFMHRRPFTNRDPSPMRVRCQRMLLVYRRGEAAFMTALCRRAIIDSRVVRMRRGLD</sequence>
<keyword evidence="3" id="KW-1185">Reference proteome</keyword>
<name>A0A843XVK4_COLES</name>
<proteinExistence type="predicted"/>
<accession>A0A843XVK4</accession>
<protein>
    <submittedName>
        <fullName evidence="2">Uncharacterized protein</fullName>
    </submittedName>
</protein>
<gene>
    <name evidence="2" type="ORF">Taro_055866</name>
</gene>
<evidence type="ECO:0000313" key="2">
    <source>
        <dbReference type="EMBL" id="MQM22807.1"/>
    </source>
</evidence>
<evidence type="ECO:0000256" key="1">
    <source>
        <dbReference type="SAM" id="MobiDB-lite"/>
    </source>
</evidence>
<organism evidence="2 3">
    <name type="scientific">Colocasia esculenta</name>
    <name type="common">Wild taro</name>
    <name type="synonym">Arum esculentum</name>
    <dbReference type="NCBI Taxonomy" id="4460"/>
    <lineage>
        <taxon>Eukaryota</taxon>
        <taxon>Viridiplantae</taxon>
        <taxon>Streptophyta</taxon>
        <taxon>Embryophyta</taxon>
        <taxon>Tracheophyta</taxon>
        <taxon>Spermatophyta</taxon>
        <taxon>Magnoliopsida</taxon>
        <taxon>Liliopsida</taxon>
        <taxon>Araceae</taxon>
        <taxon>Aroideae</taxon>
        <taxon>Colocasieae</taxon>
        <taxon>Colocasia</taxon>
    </lineage>
</organism>
<dbReference type="AlphaFoldDB" id="A0A843XVK4"/>
<dbReference type="EMBL" id="NMUH01014022">
    <property type="protein sequence ID" value="MQM22807.1"/>
    <property type="molecule type" value="Genomic_DNA"/>
</dbReference>
<feature type="region of interest" description="Disordered" evidence="1">
    <location>
        <begin position="1"/>
        <end position="21"/>
    </location>
</feature>